<proteinExistence type="predicted"/>
<evidence type="ECO:0000313" key="1">
    <source>
        <dbReference type="EMBL" id="GBN76738.1"/>
    </source>
</evidence>
<accession>A0A4Y2RM37</accession>
<keyword evidence="2" id="KW-1185">Reference proteome</keyword>
<dbReference type="Proteomes" id="UP000499080">
    <property type="component" value="Unassembled WGS sequence"/>
</dbReference>
<comment type="caution">
    <text evidence="1">The sequence shown here is derived from an EMBL/GenBank/DDBJ whole genome shotgun (WGS) entry which is preliminary data.</text>
</comment>
<gene>
    <name evidence="1" type="ORF">AVEN_252181_1</name>
</gene>
<reference evidence="1 2" key="1">
    <citation type="journal article" date="2019" name="Sci. Rep.">
        <title>Orb-weaving spider Araneus ventricosus genome elucidates the spidroin gene catalogue.</title>
        <authorList>
            <person name="Kono N."/>
            <person name="Nakamura H."/>
            <person name="Ohtoshi R."/>
            <person name="Moran D.A.P."/>
            <person name="Shinohara A."/>
            <person name="Yoshida Y."/>
            <person name="Fujiwara M."/>
            <person name="Mori M."/>
            <person name="Tomita M."/>
            <person name="Arakawa K."/>
        </authorList>
    </citation>
    <scope>NUCLEOTIDE SEQUENCE [LARGE SCALE GENOMIC DNA]</scope>
</reference>
<name>A0A4Y2RM37_ARAVE</name>
<sequence>MAWSLVDWCRVQRLRVRPGVGMDVRSGSESTLSSRLRIPRVSGQGNDNCTSVYCVHMRRLPPPYFVRRHVQALCYEMRHTLCAMKSVKDFEWESYLL</sequence>
<organism evidence="1 2">
    <name type="scientific">Araneus ventricosus</name>
    <name type="common">Orbweaver spider</name>
    <name type="synonym">Epeira ventricosa</name>
    <dbReference type="NCBI Taxonomy" id="182803"/>
    <lineage>
        <taxon>Eukaryota</taxon>
        <taxon>Metazoa</taxon>
        <taxon>Ecdysozoa</taxon>
        <taxon>Arthropoda</taxon>
        <taxon>Chelicerata</taxon>
        <taxon>Arachnida</taxon>
        <taxon>Araneae</taxon>
        <taxon>Araneomorphae</taxon>
        <taxon>Entelegynae</taxon>
        <taxon>Araneoidea</taxon>
        <taxon>Araneidae</taxon>
        <taxon>Araneus</taxon>
    </lineage>
</organism>
<dbReference type="AlphaFoldDB" id="A0A4Y2RM37"/>
<dbReference type="EMBL" id="BGPR01017628">
    <property type="protein sequence ID" value="GBN76738.1"/>
    <property type="molecule type" value="Genomic_DNA"/>
</dbReference>
<protein>
    <submittedName>
        <fullName evidence="1">Uncharacterized protein</fullName>
    </submittedName>
</protein>
<evidence type="ECO:0000313" key="2">
    <source>
        <dbReference type="Proteomes" id="UP000499080"/>
    </source>
</evidence>